<evidence type="ECO:0000256" key="2">
    <source>
        <dbReference type="SAM" id="SignalP"/>
    </source>
</evidence>
<feature type="region of interest" description="Disordered" evidence="1">
    <location>
        <begin position="981"/>
        <end position="1005"/>
    </location>
</feature>
<feature type="region of interest" description="Disordered" evidence="1">
    <location>
        <begin position="924"/>
        <end position="964"/>
    </location>
</feature>
<organism evidence="4 5">
    <name type="scientific">Roseofilum casamattae BLCC-M143</name>
    <dbReference type="NCBI Taxonomy" id="3022442"/>
    <lineage>
        <taxon>Bacteria</taxon>
        <taxon>Bacillati</taxon>
        <taxon>Cyanobacteriota</taxon>
        <taxon>Cyanophyceae</taxon>
        <taxon>Desertifilales</taxon>
        <taxon>Desertifilaceae</taxon>
        <taxon>Roseofilum</taxon>
        <taxon>Roseofilum casamattae</taxon>
    </lineage>
</organism>
<feature type="chain" id="PRO_5045722796" evidence="2">
    <location>
        <begin position="29"/>
        <end position="1005"/>
    </location>
</feature>
<feature type="domain" description="Filamentous haemagglutinin FhaB/tRNA nuclease CdiA-like TPS" evidence="3">
    <location>
        <begin position="31"/>
        <end position="141"/>
    </location>
</feature>
<evidence type="ECO:0000313" key="5">
    <source>
        <dbReference type="Proteomes" id="UP001232992"/>
    </source>
</evidence>
<evidence type="ECO:0000313" key="4">
    <source>
        <dbReference type="EMBL" id="MDJ1183204.1"/>
    </source>
</evidence>
<dbReference type="EMBL" id="JAQOSQ010000006">
    <property type="protein sequence ID" value="MDJ1183204.1"/>
    <property type="molecule type" value="Genomic_DNA"/>
</dbReference>
<protein>
    <submittedName>
        <fullName evidence="4">Filamentous hemagglutinin N-terminal domain-containing protein</fullName>
    </submittedName>
</protein>
<gene>
    <name evidence="4" type="ORF">PMH09_08345</name>
</gene>
<dbReference type="InterPro" id="IPR011050">
    <property type="entry name" value="Pectin_lyase_fold/virulence"/>
</dbReference>
<proteinExistence type="predicted"/>
<evidence type="ECO:0000256" key="1">
    <source>
        <dbReference type="SAM" id="MobiDB-lite"/>
    </source>
</evidence>
<keyword evidence="2" id="KW-0732">Signal</keyword>
<dbReference type="Gene3D" id="2.160.20.10">
    <property type="entry name" value="Single-stranded right-handed beta-helix, Pectin lyase-like"/>
    <property type="match status" value="2"/>
</dbReference>
<dbReference type="InterPro" id="IPR008638">
    <property type="entry name" value="FhaB/CdiA-like_TPS"/>
</dbReference>
<dbReference type="NCBIfam" id="TIGR01901">
    <property type="entry name" value="adhes_NPXG"/>
    <property type="match status" value="1"/>
</dbReference>
<sequence length="1005" mass="103238">MVMKDTCLALSTTLATAALMLAARPNLAQVIPDGSLGTMVNGNPNFQITGGTTAGSNLFHSFQQFSIPLGGSAVFLNSPSIENIFTRVTGGSQSLINGLIEARGTANLFLINPAGITFGSGARLRLGGSFFATTADRIIFNDGIMLEASDPTEPPLLTINSPIGLDFSGNTPAPIRVEGQGHGFTLESIRTTPVDRSEANPGLEVSSGNTLALIGGEVNLVGGVLRAPEGRIALGSVQSGQMSLTSVNGGWQFGYEGVERFGDINLSERSAVDASGSGLGSIKIMGRQVRLTGGSAGLIQNTGSGAESDLTVNASEVLEVRGTDAEQTFPSLLFNETVNSGAGGQTNISTGNLLLSEGGIIHNKTYGSGDGGDLSVSAANLVEVNGFASNNPNIFSSLVAVTVNEGNSGNLTIETQDLSLLDGGNISNSTIGAGQGGNLTINASASVTLTGFIPVTLRRTVISNAGSSQGNAGTMLVNTSRLVIRDGATISTSTLAEGSAGSLTINATDSIEISGIGRTEEGELRAEILSDAPVLPAVFRQAIGLPDNPSGNAGSLTINTPRLTVSDGARVGVGNEGTGIAGNLQIEANRIEVTNEGQISAATASGGGGNIELQVADVLLLSNRGLISTEVREAGSQSQTVSANSGNITIKGNLIQLNNEGEITVRNNETGNAGDLTIQAARLELTDGGKLTATTALGQGGDIDLTVADVLLIQREGLISAGVEGENISGNAGRIAIRGNLVQLLNGGEITVRNEGTGNAGDLQLRSHRLELRDGGRLTAETASGEGGNIQLNLSDVLLLRNGGLISTEAGGTGNGGDITINAPFIFAVSGENSDIIANAFEGNGGNIEIVTNGLIGIEFRDDLTPLSDITTNSQFGVSGTVRISNPNVNPVDTDMELEAEVVDPNEEVVRGCQNFSQSRFVQTGRGGLPEYPRDRRSGSSTWHDVRDPSAYLGRTTQAPPRVEPLSLVEANAARRLPDGSMELYYAGPPTPNRLPQLAQSNCSS</sequence>
<evidence type="ECO:0000259" key="3">
    <source>
        <dbReference type="SMART" id="SM00912"/>
    </source>
</evidence>
<feature type="signal peptide" evidence="2">
    <location>
        <begin position="1"/>
        <end position="28"/>
    </location>
</feature>
<dbReference type="SUPFAM" id="SSF51126">
    <property type="entry name" value="Pectin lyase-like"/>
    <property type="match status" value="3"/>
</dbReference>
<accession>A0ABT7BVI4</accession>
<dbReference type="Pfam" id="PF05860">
    <property type="entry name" value="TPS"/>
    <property type="match status" value="1"/>
</dbReference>
<dbReference type="SMART" id="SM00912">
    <property type="entry name" value="Haemagg_act"/>
    <property type="match status" value="1"/>
</dbReference>
<keyword evidence="5" id="KW-1185">Reference proteome</keyword>
<dbReference type="RefSeq" id="WP_283757859.1">
    <property type="nucleotide sequence ID" value="NZ_JAQOSQ010000006.1"/>
</dbReference>
<dbReference type="InterPro" id="IPR012334">
    <property type="entry name" value="Pectin_lyas_fold"/>
</dbReference>
<comment type="caution">
    <text evidence="4">The sequence shown here is derived from an EMBL/GenBank/DDBJ whole genome shotgun (WGS) entry which is preliminary data.</text>
</comment>
<reference evidence="4 5" key="1">
    <citation type="submission" date="2023-01" db="EMBL/GenBank/DDBJ databases">
        <title>Novel diversity within Roseofilum (Cyanobacteria; Desertifilaceae) from marine benthic mats with descriptions of four novel species.</title>
        <authorList>
            <person name="Wang Y."/>
            <person name="Berthold D.E."/>
            <person name="Hu J."/>
            <person name="Lefler F.W."/>
            <person name="Laughinghouse H.D. IV."/>
        </authorList>
    </citation>
    <scope>NUCLEOTIDE SEQUENCE [LARGE SCALE GENOMIC DNA]</scope>
    <source>
        <strain evidence="4 5">BLCC-M143</strain>
    </source>
</reference>
<dbReference type="Proteomes" id="UP001232992">
    <property type="component" value="Unassembled WGS sequence"/>
</dbReference>
<name>A0ABT7BVI4_9CYAN</name>
<feature type="compositionally biased region" description="Basic and acidic residues" evidence="1">
    <location>
        <begin position="932"/>
        <end position="948"/>
    </location>
</feature>